<dbReference type="EMBL" id="JAEHOD010000004">
    <property type="protein sequence ID" value="KAG2452991.1"/>
    <property type="molecule type" value="Genomic_DNA"/>
</dbReference>
<evidence type="ECO:0000313" key="5">
    <source>
        <dbReference type="EMBL" id="KAG2452991.1"/>
    </source>
</evidence>
<evidence type="ECO:0000256" key="1">
    <source>
        <dbReference type="ARBA" id="ARBA00008455"/>
    </source>
</evidence>
<dbReference type="PANTHER" id="PTHR12411">
    <property type="entry name" value="CYSTEINE PROTEASE FAMILY C1-RELATED"/>
    <property type="match status" value="1"/>
</dbReference>
<sequence>MRASIRALAILGLVCVVFLGVEAGKNWQGHGSRDKSLRKPQEGRRMSYNHVAAPLRKEHELPKSFNWCNVDGVNYCTANWNQHIPYYCGSCYVHGTLSAIQDRLKIMKKGESPDVMLARQTLLNCAPFEGYGSGCDGGDTVDVFGYMTDFGLPDEGCMTYNATDHTKFPGHKHCPAHGQCNNCMPLDGVETCWPIHRPIRYYLTAWGQVDKGVEAMMSEIYHRGPITCGQVCPDDFTWHYNGGIYKDTSGDTDLDHDVEIVGWGEEDGEKYWVVRNSWGTYWGERGFFRVRRGDNSLQLESGDCWYGEPEWQMEQDVREGRLHGGMWGIKDRNDPDQAAAAAGPGRLAEAAAAAIRRGAAGGSDTSYRHVIRSGGEAQ</sequence>
<dbReference type="AlphaFoldDB" id="A0A836BAV0"/>
<dbReference type="SUPFAM" id="SSF54001">
    <property type="entry name" value="Cysteine proteinases"/>
    <property type="match status" value="1"/>
</dbReference>
<dbReference type="Proteomes" id="UP000613740">
    <property type="component" value="Unassembled WGS sequence"/>
</dbReference>
<dbReference type="Pfam" id="PF00112">
    <property type="entry name" value="Peptidase_C1"/>
    <property type="match status" value="1"/>
</dbReference>
<dbReference type="InterPro" id="IPR025661">
    <property type="entry name" value="Pept_asp_AS"/>
</dbReference>
<gene>
    <name evidence="5" type="ORF">HYH02_002328</name>
</gene>
<dbReference type="FunFam" id="3.90.70.10:FF:000117">
    <property type="entry name" value="Probable papain cysteine protease"/>
    <property type="match status" value="1"/>
</dbReference>
<comment type="similarity">
    <text evidence="1">Belongs to the peptidase C1 family.</text>
</comment>
<dbReference type="GO" id="GO:0006508">
    <property type="term" value="P:proteolysis"/>
    <property type="evidence" value="ECO:0007669"/>
    <property type="project" value="InterPro"/>
</dbReference>
<dbReference type="InterPro" id="IPR000668">
    <property type="entry name" value="Peptidase_C1A_C"/>
</dbReference>
<evidence type="ECO:0000313" key="6">
    <source>
        <dbReference type="Proteomes" id="UP000613740"/>
    </source>
</evidence>
<accession>A0A836BAV0</accession>
<dbReference type="GO" id="GO:0008234">
    <property type="term" value="F:cysteine-type peptidase activity"/>
    <property type="evidence" value="ECO:0007669"/>
    <property type="project" value="InterPro"/>
</dbReference>
<keyword evidence="6" id="KW-1185">Reference proteome</keyword>
<feature type="chain" id="PRO_5032677244" description="Peptidase C1A papain C-terminal domain-containing protein" evidence="3">
    <location>
        <begin position="24"/>
        <end position="378"/>
    </location>
</feature>
<feature type="domain" description="Peptidase C1A papain C-terminal" evidence="4">
    <location>
        <begin position="61"/>
        <end position="308"/>
    </location>
</feature>
<feature type="region of interest" description="Disordered" evidence="2">
    <location>
        <begin position="358"/>
        <end position="378"/>
    </location>
</feature>
<dbReference type="Gene3D" id="3.90.70.10">
    <property type="entry name" value="Cysteine proteinases"/>
    <property type="match status" value="1"/>
</dbReference>
<feature type="signal peptide" evidence="3">
    <location>
        <begin position="1"/>
        <end position="23"/>
    </location>
</feature>
<dbReference type="InterPro" id="IPR013128">
    <property type="entry name" value="Peptidase_C1A"/>
</dbReference>
<reference evidence="5" key="1">
    <citation type="journal article" date="2020" name="bioRxiv">
        <title>Comparative genomics of Chlamydomonas.</title>
        <authorList>
            <person name="Craig R.J."/>
            <person name="Hasan A.R."/>
            <person name="Ness R.W."/>
            <person name="Keightley P.D."/>
        </authorList>
    </citation>
    <scope>NUCLEOTIDE SEQUENCE</scope>
    <source>
        <strain evidence="5">CCAP 11/173</strain>
    </source>
</reference>
<evidence type="ECO:0000256" key="3">
    <source>
        <dbReference type="SAM" id="SignalP"/>
    </source>
</evidence>
<dbReference type="InterPro" id="IPR038765">
    <property type="entry name" value="Papain-like_cys_pep_sf"/>
</dbReference>
<evidence type="ECO:0000256" key="2">
    <source>
        <dbReference type="SAM" id="MobiDB-lite"/>
    </source>
</evidence>
<dbReference type="OrthoDB" id="190265at2759"/>
<keyword evidence="3" id="KW-0732">Signal</keyword>
<proteinExistence type="inferred from homology"/>
<dbReference type="PROSITE" id="PS00640">
    <property type="entry name" value="THIOL_PROTEASE_ASN"/>
    <property type="match status" value="1"/>
</dbReference>
<organism evidence="5 6">
    <name type="scientific">Chlamydomonas schloesseri</name>
    <dbReference type="NCBI Taxonomy" id="2026947"/>
    <lineage>
        <taxon>Eukaryota</taxon>
        <taxon>Viridiplantae</taxon>
        <taxon>Chlorophyta</taxon>
        <taxon>core chlorophytes</taxon>
        <taxon>Chlorophyceae</taxon>
        <taxon>CS clade</taxon>
        <taxon>Chlamydomonadales</taxon>
        <taxon>Chlamydomonadaceae</taxon>
        <taxon>Chlamydomonas</taxon>
    </lineage>
</organism>
<name>A0A836BAV0_9CHLO</name>
<dbReference type="SMART" id="SM00645">
    <property type="entry name" value="Pept_C1"/>
    <property type="match status" value="1"/>
</dbReference>
<protein>
    <recommendedName>
        <fullName evidence="4">Peptidase C1A papain C-terminal domain-containing protein</fullName>
    </recommendedName>
</protein>
<evidence type="ECO:0000259" key="4">
    <source>
        <dbReference type="SMART" id="SM00645"/>
    </source>
</evidence>
<comment type="caution">
    <text evidence="5">The sequence shown here is derived from an EMBL/GenBank/DDBJ whole genome shotgun (WGS) entry which is preliminary data.</text>
</comment>